<dbReference type="PANTHER" id="PTHR12674">
    <property type="entry name" value="PREFOLDIN SUBUNIT 5"/>
    <property type="match status" value="1"/>
</dbReference>
<dbReference type="EMBL" id="CAJOAY010000920">
    <property type="protein sequence ID" value="CAF3760496.1"/>
    <property type="molecule type" value="Genomic_DNA"/>
</dbReference>
<dbReference type="EMBL" id="CAJOAZ010000721">
    <property type="protein sequence ID" value="CAF3702490.1"/>
    <property type="molecule type" value="Genomic_DNA"/>
</dbReference>
<dbReference type="Proteomes" id="UP000663860">
    <property type="component" value="Unassembled WGS sequence"/>
</dbReference>
<dbReference type="NCBIfam" id="TIGR00293">
    <property type="entry name" value="prefoldin subunit alpha"/>
    <property type="match status" value="1"/>
</dbReference>
<proteinExistence type="inferred from homology"/>
<dbReference type="GO" id="GO:0016272">
    <property type="term" value="C:prefoldin complex"/>
    <property type="evidence" value="ECO:0007669"/>
    <property type="project" value="InterPro"/>
</dbReference>
<evidence type="ECO:0000313" key="4">
    <source>
        <dbReference type="EMBL" id="CAF0906661.1"/>
    </source>
</evidence>
<dbReference type="GO" id="GO:0051082">
    <property type="term" value="F:unfolded protein binding"/>
    <property type="evidence" value="ECO:0007669"/>
    <property type="project" value="InterPro"/>
</dbReference>
<accession>A0A819C2T5</accession>
<gene>
    <name evidence="2" type="ORF">IZO911_LOCUS7909</name>
    <name evidence="4" type="ORF">JYZ213_LOCUS10850</name>
    <name evidence="7" type="ORF">KXQ929_LOCUS17619</name>
    <name evidence="6" type="ORF">OKA104_LOCUS16219</name>
    <name evidence="5" type="ORF">OXD698_LOCUS12380</name>
    <name evidence="3" type="ORF">VCS650_LOCUS9019</name>
</gene>
<reference evidence="7" key="1">
    <citation type="submission" date="2021-02" db="EMBL/GenBank/DDBJ databases">
        <authorList>
            <person name="Nowell W R."/>
        </authorList>
    </citation>
    <scope>NUCLEOTIDE SEQUENCE</scope>
</reference>
<evidence type="ECO:0000313" key="2">
    <source>
        <dbReference type="EMBL" id="CAF0819322.1"/>
    </source>
</evidence>
<dbReference type="EMBL" id="CAJNOE010000052">
    <property type="protein sequence ID" value="CAF0819322.1"/>
    <property type="molecule type" value="Genomic_DNA"/>
</dbReference>
<evidence type="ECO:0000313" key="7">
    <source>
        <dbReference type="EMBL" id="CAF3810983.1"/>
    </source>
</evidence>
<organism evidence="7 8">
    <name type="scientific">Adineta steineri</name>
    <dbReference type="NCBI Taxonomy" id="433720"/>
    <lineage>
        <taxon>Eukaryota</taxon>
        <taxon>Metazoa</taxon>
        <taxon>Spiralia</taxon>
        <taxon>Gnathifera</taxon>
        <taxon>Rotifera</taxon>
        <taxon>Eurotatoria</taxon>
        <taxon>Bdelloidea</taxon>
        <taxon>Adinetida</taxon>
        <taxon>Adinetidae</taxon>
        <taxon>Adineta</taxon>
    </lineage>
</organism>
<dbReference type="Pfam" id="PF02996">
    <property type="entry name" value="Prefoldin"/>
    <property type="match status" value="1"/>
</dbReference>
<dbReference type="Proteomes" id="UP000663845">
    <property type="component" value="Unassembled WGS sequence"/>
</dbReference>
<dbReference type="Proteomes" id="UP000663891">
    <property type="component" value="Unassembled WGS sequence"/>
</dbReference>
<dbReference type="GO" id="GO:1990115">
    <property type="term" value="P:RNA polymerase III assembly"/>
    <property type="evidence" value="ECO:0007669"/>
    <property type="project" value="TreeGrafter"/>
</dbReference>
<dbReference type="GO" id="GO:1990114">
    <property type="term" value="P:RNA polymerase II core complex assembly"/>
    <property type="evidence" value="ECO:0007669"/>
    <property type="project" value="TreeGrafter"/>
</dbReference>
<evidence type="ECO:0000256" key="1">
    <source>
        <dbReference type="ARBA" id="ARBA00010048"/>
    </source>
</evidence>
<dbReference type="Proteomes" id="UP000663868">
    <property type="component" value="Unassembled WGS sequence"/>
</dbReference>
<evidence type="ECO:0000313" key="6">
    <source>
        <dbReference type="EMBL" id="CAF3760496.1"/>
    </source>
</evidence>
<name>A0A819C2T5_9BILA</name>
<evidence type="ECO:0000313" key="3">
    <source>
        <dbReference type="EMBL" id="CAF0895611.1"/>
    </source>
</evidence>
<dbReference type="OrthoDB" id="10267474at2759"/>
<dbReference type="GO" id="GO:1990113">
    <property type="term" value="P:RNA polymerase I assembly"/>
    <property type="evidence" value="ECO:0007669"/>
    <property type="project" value="TreeGrafter"/>
</dbReference>
<dbReference type="SUPFAM" id="SSF46579">
    <property type="entry name" value="Prefoldin"/>
    <property type="match status" value="1"/>
</dbReference>
<dbReference type="InterPro" id="IPR009053">
    <property type="entry name" value="Prefoldin"/>
</dbReference>
<evidence type="ECO:0008006" key="9">
    <source>
        <dbReference type="Google" id="ProtNLM"/>
    </source>
</evidence>
<dbReference type="EMBL" id="CAJNOG010000080">
    <property type="protein sequence ID" value="CAF0906661.1"/>
    <property type="molecule type" value="Genomic_DNA"/>
</dbReference>
<protein>
    <recommendedName>
        <fullName evidence="9">Prefoldin subunit 5</fullName>
    </recommendedName>
</protein>
<dbReference type="InterPro" id="IPR011599">
    <property type="entry name" value="PFD_alpha_archaea"/>
</dbReference>
<dbReference type="GO" id="GO:0006457">
    <property type="term" value="P:protein folding"/>
    <property type="evidence" value="ECO:0007669"/>
    <property type="project" value="InterPro"/>
</dbReference>
<dbReference type="EMBL" id="CAJOBB010001114">
    <property type="protein sequence ID" value="CAF3810983.1"/>
    <property type="molecule type" value="Genomic_DNA"/>
</dbReference>
<evidence type="ECO:0000313" key="5">
    <source>
        <dbReference type="EMBL" id="CAF3702490.1"/>
    </source>
</evidence>
<dbReference type="EMBL" id="CAJNON010000061">
    <property type="protein sequence ID" value="CAF0895611.1"/>
    <property type="molecule type" value="Genomic_DNA"/>
</dbReference>
<comment type="similarity">
    <text evidence="1">Belongs to the prefoldin subunit alpha family.</text>
</comment>
<dbReference type="PANTHER" id="PTHR12674:SF2">
    <property type="entry name" value="PREFOLDIN SUBUNIT 5"/>
    <property type="match status" value="1"/>
</dbReference>
<dbReference type="InterPro" id="IPR004127">
    <property type="entry name" value="Prefoldin_subunit_alpha"/>
</dbReference>
<dbReference type="Proteomes" id="UP000663881">
    <property type="component" value="Unassembled WGS sequence"/>
</dbReference>
<dbReference type="Proteomes" id="UP000663844">
    <property type="component" value="Unassembled WGS sequence"/>
</dbReference>
<evidence type="ECO:0000313" key="8">
    <source>
        <dbReference type="Proteomes" id="UP000663868"/>
    </source>
</evidence>
<dbReference type="AlphaFoldDB" id="A0A819C2T5"/>
<dbReference type="CDD" id="cd23157">
    <property type="entry name" value="Prefoldin_5"/>
    <property type="match status" value="1"/>
</dbReference>
<dbReference type="Gene3D" id="1.10.287.370">
    <property type="match status" value="1"/>
</dbReference>
<dbReference type="GO" id="GO:0005737">
    <property type="term" value="C:cytoplasm"/>
    <property type="evidence" value="ECO:0007669"/>
    <property type="project" value="TreeGrafter"/>
</dbReference>
<comment type="caution">
    <text evidence="7">The sequence shown here is derived from an EMBL/GenBank/DDBJ whole genome shotgun (WGS) entry which is preliminary data.</text>
</comment>
<sequence>MSAATASAPGDQQPAGLSMAQIEQVRTQLQSDIEMLQSSIQRLQYAQEGFGESMLAVSRLPTNNQDNSLLVPLSSSMYVPGRLSDPDHVLVDVGTGFFIEMRPKKAQDYFKRKHDYIQVEIDKLQKVLYDKLLTRQQINGIIQMHLQQQQQQQQQQQK</sequence>